<feature type="domain" description="Antitoxin Xre/MbcA/ParS-like toxin-binding" evidence="1">
    <location>
        <begin position="93"/>
        <end position="141"/>
    </location>
</feature>
<dbReference type="InterPro" id="IPR024467">
    <property type="entry name" value="Xre/MbcA/ParS-like_toxin-bd"/>
</dbReference>
<dbReference type="Pfam" id="PF09722">
    <property type="entry name" value="Xre_MbcA_ParS_C"/>
    <property type="match status" value="1"/>
</dbReference>
<dbReference type="AlphaFoldDB" id="K2KPD3"/>
<dbReference type="Proteomes" id="UP000014115">
    <property type="component" value="Unassembled WGS sequence"/>
</dbReference>
<gene>
    <name evidence="2" type="ORF">A10D4_06136</name>
</gene>
<accession>K2KPD3</accession>
<evidence type="ECO:0000259" key="1">
    <source>
        <dbReference type="Pfam" id="PF09722"/>
    </source>
</evidence>
<protein>
    <recommendedName>
        <fullName evidence="1">Antitoxin Xre/MbcA/ParS-like toxin-binding domain-containing protein</fullName>
    </recommendedName>
</protein>
<name>K2KPD3_9GAMM</name>
<dbReference type="RefSeq" id="WP_008488390.1">
    <property type="nucleotide sequence ID" value="NZ_AMRG01000006.1"/>
</dbReference>
<dbReference type="EMBL" id="AMRG01000006">
    <property type="protein sequence ID" value="EKE84249.1"/>
    <property type="molecule type" value="Genomic_DNA"/>
</dbReference>
<dbReference type="NCBIfam" id="TIGR02293">
    <property type="entry name" value="TAS_TIGR02293"/>
    <property type="match status" value="1"/>
</dbReference>
<dbReference type="STRING" id="740709.A10D4_06136"/>
<comment type="caution">
    <text evidence="2">The sequence shown here is derived from an EMBL/GenBank/DDBJ whole genome shotgun (WGS) entry which is preliminary data.</text>
</comment>
<proteinExistence type="predicted"/>
<dbReference type="eggNOG" id="COG5642">
    <property type="taxonomic scope" value="Bacteria"/>
</dbReference>
<dbReference type="InterPro" id="IPR011979">
    <property type="entry name" value="Antitox_Xre"/>
</dbReference>
<organism evidence="2 3">
    <name type="scientific">Idiomarina xiamenensis 10-D-4</name>
    <dbReference type="NCBI Taxonomy" id="740709"/>
    <lineage>
        <taxon>Bacteria</taxon>
        <taxon>Pseudomonadati</taxon>
        <taxon>Pseudomonadota</taxon>
        <taxon>Gammaproteobacteria</taxon>
        <taxon>Alteromonadales</taxon>
        <taxon>Idiomarinaceae</taxon>
        <taxon>Idiomarina</taxon>
    </lineage>
</organism>
<dbReference type="OrthoDB" id="8595277at2"/>
<evidence type="ECO:0000313" key="2">
    <source>
        <dbReference type="EMBL" id="EKE84249.1"/>
    </source>
</evidence>
<reference evidence="2 3" key="1">
    <citation type="journal article" date="2012" name="J. Bacteriol.">
        <title>Genome Sequence of Idiomarina xiamenensis Type Strain 10-D-4.</title>
        <authorList>
            <person name="Lai Q."/>
            <person name="Wang L."/>
            <person name="Wang W."/>
            <person name="Shao Z."/>
        </authorList>
    </citation>
    <scope>NUCLEOTIDE SEQUENCE [LARGE SCALE GENOMIC DNA]</scope>
    <source>
        <strain evidence="2 3">10-D-4</strain>
    </source>
</reference>
<evidence type="ECO:0000313" key="3">
    <source>
        <dbReference type="Proteomes" id="UP000014115"/>
    </source>
</evidence>
<sequence length="146" mass="16945">MELREYIPVTGPPNIWAELGFPNEDAQLREQVMNGLPIKVLYLFAFLDGGNPDSMRDTLRIPSTTFQRRKRDSRFTMNESNRLYSLIEVFSRATDLFEGDRKAAVEWITKKVRGLGHKRLINMLDNRANTLAVLDLIARLEREIYS</sequence>
<keyword evidence="3" id="KW-1185">Reference proteome</keyword>